<evidence type="ECO:0000313" key="2">
    <source>
        <dbReference type="Proteomes" id="UP000076079"/>
    </source>
</evidence>
<sequence length="403" mass="43222">MNSHFFKAILIGSIIHVVAVPVRGETAWSRVSPPGAGFSVEAPGTAQPDADSGQYTYSSGFWSLSVKLLAVHPGTRALVERRDRKALVRCLESMRDTMAGAVTAEWSGSSSGDIDGYPSLRFSIKTAEIEGEDLLVLTGEHLYLVMTVGPRGTRKDDAKRFLRSFRLLATDGLPVSDSRAADAASTNPVATTLAGPMFTATRLIIEERTNRRIEGLLQAAPPAARLGTRWNPSTQAWQDAPTSITGRIAQLVDAYGKSGNVVRALESELEQLTPESRAALAASLHGPAGPAIVRQLARSQFVLMMMTDDPDGPRAGEPAWREKLKALQTLFDQRIGSALPSADGSDRTAVDAFFSDSSADALRLCSVVIGRATRELEDAINLMMFDNGDAIGREIETVIAGVK</sequence>
<reference evidence="2" key="2">
    <citation type="submission" date="2016-04" db="EMBL/GenBank/DDBJ databases">
        <title>First Complete Genome Sequence of a Subdivision 6 Acidobacterium.</title>
        <authorList>
            <person name="Huang S."/>
            <person name="Vieira S."/>
            <person name="Bunk B."/>
            <person name="Riedel T."/>
            <person name="Sproeer C."/>
            <person name="Overmann J."/>
        </authorList>
    </citation>
    <scope>NUCLEOTIDE SEQUENCE [LARGE SCALE GENOMIC DNA]</scope>
    <source>
        <strain evidence="2">DSM 100886 HEG_-6_39</strain>
    </source>
</reference>
<gene>
    <name evidence="1" type="ORF">LuPra_02414</name>
</gene>
<organism evidence="1 2">
    <name type="scientific">Luteitalea pratensis</name>
    <dbReference type="NCBI Taxonomy" id="1855912"/>
    <lineage>
        <taxon>Bacteria</taxon>
        <taxon>Pseudomonadati</taxon>
        <taxon>Acidobacteriota</taxon>
        <taxon>Vicinamibacteria</taxon>
        <taxon>Vicinamibacterales</taxon>
        <taxon>Vicinamibacteraceae</taxon>
        <taxon>Luteitalea</taxon>
    </lineage>
</organism>
<evidence type="ECO:0000313" key="1">
    <source>
        <dbReference type="EMBL" id="AMY09201.1"/>
    </source>
</evidence>
<dbReference type="Proteomes" id="UP000076079">
    <property type="component" value="Chromosome"/>
</dbReference>
<dbReference type="EMBL" id="CP015136">
    <property type="protein sequence ID" value="AMY09201.1"/>
    <property type="molecule type" value="Genomic_DNA"/>
</dbReference>
<name>A0A143PL29_LUTPR</name>
<dbReference type="KEGG" id="abac:LuPra_02414"/>
<dbReference type="RefSeq" id="WP_110170966.1">
    <property type="nucleotide sequence ID" value="NZ_CP015136.1"/>
</dbReference>
<keyword evidence="2" id="KW-1185">Reference proteome</keyword>
<proteinExistence type="predicted"/>
<dbReference type="STRING" id="1855912.LuPra_02414"/>
<accession>A0A143PL29</accession>
<protein>
    <submittedName>
        <fullName evidence="1">Uncharacterized protein</fullName>
    </submittedName>
</protein>
<dbReference type="AlphaFoldDB" id="A0A143PL29"/>
<reference evidence="1 2" key="1">
    <citation type="journal article" date="2016" name="Genome Announc.">
        <title>First Complete Genome Sequence of a Subdivision 6 Acidobacterium Strain.</title>
        <authorList>
            <person name="Huang S."/>
            <person name="Vieira S."/>
            <person name="Bunk B."/>
            <person name="Riedel T."/>
            <person name="Sproer C."/>
            <person name="Overmann J."/>
        </authorList>
    </citation>
    <scope>NUCLEOTIDE SEQUENCE [LARGE SCALE GENOMIC DNA]</scope>
    <source>
        <strain evidence="2">DSM 100886 HEG_-6_39</strain>
    </source>
</reference>